<feature type="non-terminal residue" evidence="9">
    <location>
        <position position="1"/>
    </location>
</feature>
<feature type="region of interest" description="Disordered" evidence="6">
    <location>
        <begin position="140"/>
        <end position="175"/>
    </location>
</feature>
<gene>
    <name evidence="9" type="ORF">EGW08_001264</name>
</gene>
<keyword evidence="10" id="KW-1185">Reference proteome</keyword>
<sequence length="283" mass="31042">GDLNTNLISSSKYNGDSFGEPRHISEIDSPDAASVTTTTNCDIGYNAPGHTQTDDACSSSYTSFGSGVSSSQPDFDSSSKTVPPLIHHDPYIPGPPPLKSRKDQHREQAHYNKSPQFQQTLGMNPASATAMADAMWEDGNGHRLHHHHHHHLHHLPDSPGLGGKPRCSANARERDRTHSVNTAFITLRTLIPTEPADRKLSKIETLRLAASYIAHLSTVLMVGAEISDQPCIKHQAMMRGHQALDMPSPVCTFCLSASRHKPVRQESCMFKDGRHSLPIGIRR</sequence>
<dbReference type="InterPro" id="IPR011598">
    <property type="entry name" value="bHLH_dom"/>
</dbReference>
<feature type="compositionally biased region" description="Polar residues" evidence="6">
    <location>
        <begin position="1"/>
        <end position="14"/>
    </location>
</feature>
<protein>
    <recommendedName>
        <fullName evidence="11">BHLH domain-containing protein</fullName>
    </recommendedName>
</protein>
<evidence type="ECO:0000256" key="2">
    <source>
        <dbReference type="ARBA" id="ARBA00023015"/>
    </source>
</evidence>
<evidence type="ECO:0008006" key="11">
    <source>
        <dbReference type="Google" id="ProtNLM"/>
    </source>
</evidence>
<feature type="compositionally biased region" description="Basic and acidic residues" evidence="6">
    <location>
        <begin position="100"/>
        <end position="110"/>
    </location>
</feature>
<dbReference type="PANTHER" id="PTHR23349:SF42">
    <property type="entry name" value="BHLH DOMAIN-CONTAINING PROTEIN"/>
    <property type="match status" value="1"/>
</dbReference>
<evidence type="ECO:0000256" key="3">
    <source>
        <dbReference type="ARBA" id="ARBA00023125"/>
    </source>
</evidence>
<dbReference type="EMBL" id="RQTK01000021">
    <property type="protein sequence ID" value="RUS90960.1"/>
    <property type="molecule type" value="Genomic_DNA"/>
</dbReference>
<organism evidence="9 10">
    <name type="scientific">Elysia chlorotica</name>
    <name type="common">Eastern emerald elysia</name>
    <name type="synonym">Sea slug</name>
    <dbReference type="NCBI Taxonomy" id="188477"/>
    <lineage>
        <taxon>Eukaryota</taxon>
        <taxon>Metazoa</taxon>
        <taxon>Spiralia</taxon>
        <taxon>Lophotrochozoa</taxon>
        <taxon>Mollusca</taxon>
        <taxon>Gastropoda</taxon>
        <taxon>Heterobranchia</taxon>
        <taxon>Euthyneura</taxon>
        <taxon>Panpulmonata</taxon>
        <taxon>Sacoglossa</taxon>
        <taxon>Placobranchoidea</taxon>
        <taxon>Plakobranchidae</taxon>
        <taxon>Elysia</taxon>
    </lineage>
</organism>
<name>A0A3S1A0T2_ELYCH</name>
<evidence type="ECO:0000256" key="4">
    <source>
        <dbReference type="ARBA" id="ARBA00023163"/>
    </source>
</evidence>
<comment type="subcellular location">
    <subcellularLocation>
        <location evidence="1">Nucleus</location>
    </subcellularLocation>
</comment>
<evidence type="ECO:0000313" key="10">
    <source>
        <dbReference type="Proteomes" id="UP000271974"/>
    </source>
</evidence>
<evidence type="ECO:0000259" key="8">
    <source>
        <dbReference type="PROSITE" id="PS50888"/>
    </source>
</evidence>
<dbReference type="InterPro" id="IPR000595">
    <property type="entry name" value="cNMP-bd_dom"/>
</dbReference>
<keyword evidence="4" id="KW-0804">Transcription</keyword>
<dbReference type="Proteomes" id="UP000271974">
    <property type="component" value="Unassembled WGS sequence"/>
</dbReference>
<dbReference type="GO" id="GO:0000977">
    <property type="term" value="F:RNA polymerase II transcription regulatory region sequence-specific DNA binding"/>
    <property type="evidence" value="ECO:0007669"/>
    <property type="project" value="TreeGrafter"/>
</dbReference>
<keyword evidence="2" id="KW-0805">Transcription regulation</keyword>
<dbReference type="InterPro" id="IPR036638">
    <property type="entry name" value="HLH_DNA-bd_sf"/>
</dbReference>
<comment type="caution">
    <text evidence="9">The sequence shown here is derived from an EMBL/GenBank/DDBJ whole genome shotgun (WGS) entry which is preliminary data.</text>
</comment>
<dbReference type="PANTHER" id="PTHR23349">
    <property type="entry name" value="BASIC HELIX-LOOP-HELIX TRANSCRIPTION FACTOR, TWIST"/>
    <property type="match status" value="1"/>
</dbReference>
<dbReference type="STRING" id="188477.A0A3S1A0T2"/>
<dbReference type="SMART" id="SM00353">
    <property type="entry name" value="HLH"/>
    <property type="match status" value="1"/>
</dbReference>
<dbReference type="Pfam" id="PF00010">
    <property type="entry name" value="HLH"/>
    <property type="match status" value="1"/>
</dbReference>
<feature type="compositionally biased region" description="Basic residues" evidence="6">
    <location>
        <begin position="142"/>
        <end position="153"/>
    </location>
</feature>
<feature type="compositionally biased region" description="Low complexity" evidence="6">
    <location>
        <begin position="58"/>
        <end position="79"/>
    </location>
</feature>
<dbReference type="GO" id="GO:0046983">
    <property type="term" value="F:protein dimerization activity"/>
    <property type="evidence" value="ECO:0007669"/>
    <property type="project" value="InterPro"/>
</dbReference>
<dbReference type="SUPFAM" id="SSF47459">
    <property type="entry name" value="HLH, helix-loop-helix DNA-binding domain"/>
    <property type="match status" value="1"/>
</dbReference>
<dbReference type="GO" id="GO:0032502">
    <property type="term" value="P:developmental process"/>
    <property type="evidence" value="ECO:0007669"/>
    <property type="project" value="TreeGrafter"/>
</dbReference>
<keyword evidence="5" id="KW-0539">Nucleus</keyword>
<accession>A0A3S1A0T2</accession>
<evidence type="ECO:0000256" key="1">
    <source>
        <dbReference type="ARBA" id="ARBA00004123"/>
    </source>
</evidence>
<reference evidence="9 10" key="1">
    <citation type="submission" date="2019-01" db="EMBL/GenBank/DDBJ databases">
        <title>A draft genome assembly of the solar-powered sea slug Elysia chlorotica.</title>
        <authorList>
            <person name="Cai H."/>
            <person name="Li Q."/>
            <person name="Fang X."/>
            <person name="Li J."/>
            <person name="Curtis N.E."/>
            <person name="Altenburger A."/>
            <person name="Shibata T."/>
            <person name="Feng M."/>
            <person name="Maeda T."/>
            <person name="Schwartz J.A."/>
            <person name="Shigenobu S."/>
            <person name="Lundholm N."/>
            <person name="Nishiyama T."/>
            <person name="Yang H."/>
            <person name="Hasebe M."/>
            <person name="Li S."/>
            <person name="Pierce S.K."/>
            <person name="Wang J."/>
        </authorList>
    </citation>
    <scope>NUCLEOTIDE SEQUENCE [LARGE SCALE GENOMIC DNA]</scope>
    <source>
        <strain evidence="9">EC2010</strain>
        <tissue evidence="9">Whole organism of an adult</tissue>
    </source>
</reference>
<dbReference type="Gene3D" id="4.10.280.10">
    <property type="entry name" value="Helix-loop-helix DNA-binding domain"/>
    <property type="match status" value="1"/>
</dbReference>
<feature type="compositionally biased region" description="Polar residues" evidence="6">
    <location>
        <begin position="111"/>
        <end position="121"/>
    </location>
</feature>
<evidence type="ECO:0000256" key="5">
    <source>
        <dbReference type="ARBA" id="ARBA00023242"/>
    </source>
</evidence>
<dbReference type="GO" id="GO:0005634">
    <property type="term" value="C:nucleus"/>
    <property type="evidence" value="ECO:0007669"/>
    <property type="project" value="UniProtKB-SubCell"/>
</dbReference>
<dbReference type="PROSITE" id="PS50888">
    <property type="entry name" value="BHLH"/>
    <property type="match status" value="1"/>
</dbReference>
<dbReference type="InterPro" id="IPR050283">
    <property type="entry name" value="E-box_TF_Regulators"/>
</dbReference>
<dbReference type="GO" id="GO:0000981">
    <property type="term" value="F:DNA-binding transcription factor activity, RNA polymerase II-specific"/>
    <property type="evidence" value="ECO:0007669"/>
    <property type="project" value="TreeGrafter"/>
</dbReference>
<feature type="domain" description="Cyclic nucleotide-binding" evidence="7">
    <location>
        <begin position="1"/>
        <end position="43"/>
    </location>
</feature>
<evidence type="ECO:0000259" key="7">
    <source>
        <dbReference type="PROSITE" id="PS50042"/>
    </source>
</evidence>
<dbReference type="OrthoDB" id="10055449at2759"/>
<evidence type="ECO:0000313" key="9">
    <source>
        <dbReference type="EMBL" id="RUS90960.1"/>
    </source>
</evidence>
<keyword evidence="3" id="KW-0238">DNA-binding</keyword>
<proteinExistence type="predicted"/>
<feature type="region of interest" description="Disordered" evidence="6">
    <location>
        <begin position="47"/>
        <end position="121"/>
    </location>
</feature>
<evidence type="ECO:0000256" key="6">
    <source>
        <dbReference type="SAM" id="MobiDB-lite"/>
    </source>
</evidence>
<dbReference type="AlphaFoldDB" id="A0A3S1A0T2"/>
<feature type="region of interest" description="Disordered" evidence="6">
    <location>
        <begin position="1"/>
        <end position="34"/>
    </location>
</feature>
<dbReference type="CDD" id="cd11465">
    <property type="entry name" value="bHLH_TS_scleraxis_like"/>
    <property type="match status" value="1"/>
</dbReference>
<dbReference type="FunFam" id="4.10.280.10:FF:000010">
    <property type="entry name" value="Scleraxis bHLH transcription factor"/>
    <property type="match status" value="1"/>
</dbReference>
<dbReference type="PROSITE" id="PS50042">
    <property type="entry name" value="CNMP_BINDING_3"/>
    <property type="match status" value="1"/>
</dbReference>
<feature type="domain" description="BHLH" evidence="8">
    <location>
        <begin position="164"/>
        <end position="216"/>
    </location>
</feature>